<accession>A0A5K7NJ96</accession>
<evidence type="ECO:0000313" key="2">
    <source>
        <dbReference type="Proteomes" id="UP000325457"/>
    </source>
</evidence>
<keyword evidence="2" id="KW-1185">Reference proteome</keyword>
<dbReference type="GeneID" id="80020176"/>
<name>A0A5K7NJ96_9CAUD</name>
<dbReference type="EMBL" id="MK061416">
    <property type="protein sequence ID" value="AZF88228.1"/>
    <property type="molecule type" value="Genomic_DNA"/>
</dbReference>
<organism evidence="1 2">
    <name type="scientific">Rothia phage Spartoi</name>
    <dbReference type="NCBI Taxonomy" id="2483661"/>
    <lineage>
        <taxon>Viruses</taxon>
        <taxon>Duplodnaviria</taxon>
        <taxon>Heunggongvirae</taxon>
        <taxon>Uroviricota</taxon>
        <taxon>Caudoviricetes</taxon>
        <taxon>Spartoivirus</taxon>
        <taxon>Spartoivirus spartoi</taxon>
    </lineage>
</organism>
<evidence type="ECO:0000313" key="1">
    <source>
        <dbReference type="EMBL" id="AZF88228.1"/>
    </source>
</evidence>
<dbReference type="RefSeq" id="YP_010755521.1">
    <property type="nucleotide sequence ID" value="NC_073471.1"/>
</dbReference>
<dbReference type="Proteomes" id="UP000325457">
    <property type="component" value="Segment"/>
</dbReference>
<dbReference type="KEGG" id="vg:80020176"/>
<gene>
    <name evidence="1" type="primary">45</name>
    <name evidence="1" type="ORF">SEA_SPARTOI_45</name>
</gene>
<sequence length="103" mass="11725">MAVGYAIKFAHLPSETPYKAEHPGENLLTIEQAAEHLGIQVQTVKRMFNRVQNRLVPDAMTDDRTGLLFTQKTLKAWEAKRVENIKSSRAYMNSAIGNRRIKL</sequence>
<protein>
    <submittedName>
        <fullName evidence="1">Uncharacterized protein</fullName>
    </submittedName>
</protein>
<reference evidence="1 2" key="1">
    <citation type="submission" date="2018-10" db="EMBL/GenBank/DDBJ databases">
        <authorList>
            <person name="Smith K."/>
            <person name="Ring A."/>
            <person name="Cross T."/>
            <person name="Beshay M."/>
            <person name="Miah F."/>
            <person name="Nowoslaski J."/>
            <person name="Mia S."/>
            <person name="Micha L."/>
            <person name="Baxter C."/>
            <person name="Ahmad Z."/>
            <person name="Sunnen C.N."/>
            <person name="Janetopoulos C."/>
            <person name="Garlena R.A."/>
            <person name="Russell D.A."/>
            <person name="Pope W.H."/>
            <person name="Jacobs-Sera D."/>
            <person name="Hatfull G.F."/>
        </authorList>
    </citation>
    <scope>NUCLEOTIDE SEQUENCE [LARGE SCALE GENOMIC DNA]</scope>
</reference>
<proteinExistence type="predicted"/>